<organism evidence="1 2">
    <name type="scientific">Tepidibacillus fermentans</name>
    <dbReference type="NCBI Taxonomy" id="1281767"/>
    <lineage>
        <taxon>Bacteria</taxon>
        <taxon>Bacillati</taxon>
        <taxon>Bacillota</taxon>
        <taxon>Bacilli</taxon>
        <taxon>Bacillales</taxon>
        <taxon>Bacillaceae</taxon>
        <taxon>Tepidibacillus</taxon>
    </lineage>
</organism>
<dbReference type="InterPro" id="IPR009078">
    <property type="entry name" value="Ferritin-like_SF"/>
</dbReference>
<evidence type="ECO:0000313" key="2">
    <source>
        <dbReference type="Proteomes" id="UP000295788"/>
    </source>
</evidence>
<protein>
    <submittedName>
        <fullName evidence="1">Rubrerythrin</fullName>
    </submittedName>
</protein>
<accession>A0A4R3KJ13</accession>
<dbReference type="AlphaFoldDB" id="A0A4R3KJ13"/>
<dbReference type="EMBL" id="SMAB01000006">
    <property type="protein sequence ID" value="TCS83212.1"/>
    <property type="molecule type" value="Genomic_DNA"/>
</dbReference>
<dbReference type="SUPFAM" id="SSF47240">
    <property type="entry name" value="Ferritin-like"/>
    <property type="match status" value="1"/>
</dbReference>
<comment type="caution">
    <text evidence="1">The sequence shown here is derived from an EMBL/GenBank/DDBJ whole genome shotgun (WGS) entry which is preliminary data.</text>
</comment>
<sequence>MYSMSVPGVNPMSVYFKNFPKFLENLKMAIADERGAIDLYTRLLTVAPTEIARYSVQTALTDEKVHNKQLTRLYKRLTGHKPVIEVKKVEFQHFFDGLQKAFLDEVKAAEFYKEMYLSVFCPNIRDILYFIQHDEVEHAMLFNWVHTEIKA</sequence>
<dbReference type="CDD" id="cd00657">
    <property type="entry name" value="Ferritin_like"/>
    <property type="match status" value="1"/>
</dbReference>
<evidence type="ECO:0000313" key="1">
    <source>
        <dbReference type="EMBL" id="TCS83212.1"/>
    </source>
</evidence>
<gene>
    <name evidence="1" type="ORF">EDD72_106141</name>
</gene>
<dbReference type="Proteomes" id="UP000295788">
    <property type="component" value="Unassembled WGS sequence"/>
</dbReference>
<proteinExistence type="predicted"/>
<dbReference type="RefSeq" id="WP_132768219.1">
    <property type="nucleotide sequence ID" value="NZ_SMAB01000006.1"/>
</dbReference>
<reference evidence="1 2" key="1">
    <citation type="submission" date="2019-03" db="EMBL/GenBank/DDBJ databases">
        <title>Genomic Encyclopedia of Type Strains, Phase IV (KMG-IV): sequencing the most valuable type-strain genomes for metagenomic binning, comparative biology and taxonomic classification.</title>
        <authorList>
            <person name="Goeker M."/>
        </authorList>
    </citation>
    <scope>NUCLEOTIDE SEQUENCE [LARGE SCALE GENOMIC DNA]</scope>
    <source>
        <strain evidence="1 2">DSM 23802</strain>
    </source>
</reference>
<name>A0A4R3KJ13_9BACI</name>
<dbReference type="OrthoDB" id="3231985at2"/>
<keyword evidence="2" id="KW-1185">Reference proteome</keyword>